<proteinExistence type="predicted"/>
<name>A0A5N7B223_9EURO</name>
<gene>
    <name evidence="2" type="ORF">BDV26DRAFT_294483</name>
</gene>
<organism evidence="2 3">
    <name type="scientific">Aspergillus bertholletiae</name>
    <dbReference type="NCBI Taxonomy" id="1226010"/>
    <lineage>
        <taxon>Eukaryota</taxon>
        <taxon>Fungi</taxon>
        <taxon>Dikarya</taxon>
        <taxon>Ascomycota</taxon>
        <taxon>Pezizomycotina</taxon>
        <taxon>Eurotiomycetes</taxon>
        <taxon>Eurotiomycetidae</taxon>
        <taxon>Eurotiales</taxon>
        <taxon>Aspergillaceae</taxon>
        <taxon>Aspergillus</taxon>
        <taxon>Aspergillus subgen. Circumdati</taxon>
    </lineage>
</organism>
<protein>
    <submittedName>
        <fullName evidence="2">Uncharacterized protein</fullName>
    </submittedName>
</protein>
<dbReference type="AlphaFoldDB" id="A0A5N7B223"/>
<dbReference type="EMBL" id="ML736248">
    <property type="protein sequence ID" value="KAE8376065.1"/>
    <property type="molecule type" value="Genomic_DNA"/>
</dbReference>
<keyword evidence="3" id="KW-1185">Reference proteome</keyword>
<feature type="chain" id="PRO_5024944409" evidence="1">
    <location>
        <begin position="21"/>
        <end position="148"/>
    </location>
</feature>
<feature type="signal peptide" evidence="1">
    <location>
        <begin position="1"/>
        <end position="20"/>
    </location>
</feature>
<evidence type="ECO:0000313" key="3">
    <source>
        <dbReference type="Proteomes" id="UP000326198"/>
    </source>
</evidence>
<sequence>MQPPRAKKAFISLLRMLAEALDDILGTSTIDTSKFVIPAQGYNPLTNVFEPDPNDYDCQGLSMCKAPDFLKWCENETGINQSGNCWGDQTRSCGVFIQGGPHCSISGNDPWDIYQNIRNIGGCNKCGSYHREDGCLITINYIHRCDNH</sequence>
<evidence type="ECO:0000313" key="2">
    <source>
        <dbReference type="EMBL" id="KAE8376065.1"/>
    </source>
</evidence>
<dbReference type="Proteomes" id="UP000326198">
    <property type="component" value="Unassembled WGS sequence"/>
</dbReference>
<dbReference type="OrthoDB" id="1896086at2759"/>
<accession>A0A5N7B223</accession>
<evidence type="ECO:0000256" key="1">
    <source>
        <dbReference type="SAM" id="SignalP"/>
    </source>
</evidence>
<dbReference type="Pfam" id="PF15474">
    <property type="entry name" value="MU117"/>
    <property type="match status" value="1"/>
</dbReference>
<reference evidence="2 3" key="1">
    <citation type="submission" date="2019-04" db="EMBL/GenBank/DDBJ databases">
        <title>Friends and foes A comparative genomics studyof 23 Aspergillus species from section Flavi.</title>
        <authorList>
            <consortium name="DOE Joint Genome Institute"/>
            <person name="Kjaerbolling I."/>
            <person name="Vesth T."/>
            <person name="Frisvad J.C."/>
            <person name="Nybo J.L."/>
            <person name="Theobald S."/>
            <person name="Kildgaard S."/>
            <person name="Isbrandt T."/>
            <person name="Kuo A."/>
            <person name="Sato A."/>
            <person name="Lyhne E.K."/>
            <person name="Kogle M.E."/>
            <person name="Wiebenga A."/>
            <person name="Kun R.S."/>
            <person name="Lubbers R.J."/>
            <person name="Makela M.R."/>
            <person name="Barry K."/>
            <person name="Chovatia M."/>
            <person name="Clum A."/>
            <person name="Daum C."/>
            <person name="Haridas S."/>
            <person name="He G."/>
            <person name="LaButti K."/>
            <person name="Lipzen A."/>
            <person name="Mondo S."/>
            <person name="Riley R."/>
            <person name="Salamov A."/>
            <person name="Simmons B.A."/>
            <person name="Magnuson J.K."/>
            <person name="Henrissat B."/>
            <person name="Mortensen U.H."/>
            <person name="Larsen T.O."/>
            <person name="Devries R.P."/>
            <person name="Grigoriev I.V."/>
            <person name="Machida M."/>
            <person name="Baker S.E."/>
            <person name="Andersen M.R."/>
        </authorList>
    </citation>
    <scope>NUCLEOTIDE SEQUENCE [LARGE SCALE GENOMIC DNA]</scope>
    <source>
        <strain evidence="2 3">IBT 29228</strain>
    </source>
</reference>
<dbReference type="InterPro" id="IPR029167">
    <property type="entry name" value="Mug117"/>
</dbReference>
<keyword evidence="1" id="KW-0732">Signal</keyword>